<accession>H1KZH9</accession>
<organism evidence="1 2">
    <name type="scientific">Methanotorris formicicus Mc-S-70</name>
    <dbReference type="NCBI Taxonomy" id="647171"/>
    <lineage>
        <taxon>Archaea</taxon>
        <taxon>Methanobacteriati</taxon>
        <taxon>Methanobacteriota</taxon>
        <taxon>Methanomada group</taxon>
        <taxon>Methanococci</taxon>
        <taxon>Methanococcales</taxon>
        <taxon>Methanocaldococcaceae</taxon>
        <taxon>Methanotorris</taxon>
    </lineage>
</organism>
<name>H1KZH9_9EURY</name>
<dbReference type="EMBL" id="AGJL01000028">
    <property type="protein sequence ID" value="EHP85987.1"/>
    <property type="molecule type" value="Genomic_DNA"/>
</dbReference>
<dbReference type="STRING" id="647171.MetfoDRAFT_1202"/>
<sequence length="65" mass="8088">MIMRWWSERIRDREVIEVLEYEKVPLNETLNEILALSIEYSEKELYDVKLLKDVYDYYQKGHFED</sequence>
<reference evidence="1 2" key="1">
    <citation type="submission" date="2011-09" db="EMBL/GenBank/DDBJ databases">
        <title>The draft genome of Methanotorris formicicus Mc-S-70.</title>
        <authorList>
            <consortium name="US DOE Joint Genome Institute (JGI-PGF)"/>
            <person name="Lucas S."/>
            <person name="Han J."/>
            <person name="Lapidus A."/>
            <person name="Cheng J.-F."/>
            <person name="Goodwin L."/>
            <person name="Pitluck S."/>
            <person name="Peters L."/>
            <person name="Land M.L."/>
            <person name="Hauser L."/>
            <person name="Sieprawska-Lupa M."/>
            <person name="Takai K."/>
            <person name="Miyazaki J."/>
            <person name="Whitman W."/>
            <person name="Woyke T.J."/>
        </authorList>
    </citation>
    <scope>NUCLEOTIDE SEQUENCE [LARGE SCALE GENOMIC DNA]</scope>
    <source>
        <strain evidence="1 2">Mc-S-70</strain>
    </source>
</reference>
<gene>
    <name evidence="1" type="ORF">MetfoDRAFT_1202</name>
</gene>
<evidence type="ECO:0000313" key="2">
    <source>
        <dbReference type="Proteomes" id="UP000003706"/>
    </source>
</evidence>
<evidence type="ECO:0000313" key="1">
    <source>
        <dbReference type="EMBL" id="EHP85987.1"/>
    </source>
</evidence>
<proteinExistence type="predicted"/>
<comment type="caution">
    <text evidence="1">The sequence shown here is derived from an EMBL/GenBank/DDBJ whole genome shotgun (WGS) entry which is preliminary data.</text>
</comment>
<dbReference type="AlphaFoldDB" id="H1KZH9"/>
<dbReference type="Proteomes" id="UP000003706">
    <property type="component" value="Unassembled WGS sequence"/>
</dbReference>
<protein>
    <submittedName>
        <fullName evidence="1">Uncharacterized protein</fullName>
    </submittedName>
</protein>
<keyword evidence="2" id="KW-1185">Reference proteome</keyword>